<reference evidence="1 2" key="1">
    <citation type="journal article" date="2014" name="Genome Announc.">
        <title>Draft Genome Sequence of Streptomyces fradiae ATCC 19609, a Strain Highly Sensitive to Antibiotics.</title>
        <authorList>
            <person name="Bekker O.B."/>
            <person name="Klimina K.M."/>
            <person name="Vatlin A.A."/>
            <person name="Zakharevich N.V."/>
            <person name="Kasianov A.S."/>
            <person name="Danilenko V.N."/>
        </authorList>
    </citation>
    <scope>NUCLEOTIDE SEQUENCE [LARGE SCALE GENOMIC DNA]</scope>
    <source>
        <strain evidence="1 2">ATCC 19609</strain>
    </source>
</reference>
<dbReference type="GeneID" id="300078692"/>
<name>A0A420UYT3_9ACTN</name>
<dbReference type="AlphaFoldDB" id="A0A420UYT3"/>
<comment type="caution">
    <text evidence="1">The sequence shown here is derived from an EMBL/GenBank/DDBJ whole genome shotgun (WGS) entry which is preliminary data.</text>
</comment>
<gene>
    <name evidence="1" type="ORF">SFRA_021810</name>
</gene>
<accession>A0A420UYT3</accession>
<dbReference type="Proteomes" id="UP000028058">
    <property type="component" value="Unassembled WGS sequence"/>
</dbReference>
<evidence type="ECO:0000313" key="2">
    <source>
        <dbReference type="Proteomes" id="UP000028058"/>
    </source>
</evidence>
<protein>
    <submittedName>
        <fullName evidence="1">Uncharacterized protein</fullName>
    </submittedName>
</protein>
<keyword evidence="2" id="KW-1185">Reference proteome</keyword>
<organism evidence="1 2">
    <name type="scientific">Streptomyces xinghaiensis</name>
    <dbReference type="NCBI Taxonomy" id="1038928"/>
    <lineage>
        <taxon>Bacteria</taxon>
        <taxon>Bacillati</taxon>
        <taxon>Actinomycetota</taxon>
        <taxon>Actinomycetes</taxon>
        <taxon>Kitasatosporales</taxon>
        <taxon>Streptomycetaceae</taxon>
        <taxon>Streptomyces</taxon>
    </lineage>
</organism>
<dbReference type="EMBL" id="JNAD02000011">
    <property type="protein sequence ID" value="RKM93149.1"/>
    <property type="molecule type" value="Genomic_DNA"/>
</dbReference>
<dbReference type="OrthoDB" id="4868979at2"/>
<proteinExistence type="predicted"/>
<evidence type="ECO:0000313" key="1">
    <source>
        <dbReference type="EMBL" id="RKM93149.1"/>
    </source>
</evidence>
<dbReference type="RefSeq" id="WP_039820693.1">
    <property type="nucleotide sequence ID" value="NZ_CP134822.1"/>
</dbReference>
<sequence>MTKSAGYRRHLPSSPFKVPVVPPPEQFAVGNRVTHDEHGLGRVIGVEDETAVLVDFGGLRARVKSPYSKMTKL</sequence>